<evidence type="ECO:0000313" key="1">
    <source>
        <dbReference type="EMBL" id="KHK95351.1"/>
    </source>
</evidence>
<proteinExistence type="predicted"/>
<dbReference type="AlphaFoldDB" id="A0A0B2A1C6"/>
<protein>
    <submittedName>
        <fullName evidence="1">Uncharacterized protein</fullName>
    </submittedName>
</protein>
<dbReference type="RefSeq" id="WP_039403375.1">
    <property type="nucleotide sequence ID" value="NZ_JTDK01000024.1"/>
</dbReference>
<sequence length="75" mass="8519">MSTIIDCGEVCAEIQQVGRFDYSISIRAGAGDPPLDTWYRLGRARAERKASLELMRYVRRREWDKGPLVVFTAAV</sequence>
<accession>A0A0B2A1C6</accession>
<comment type="caution">
    <text evidence="1">The sequence shown here is derived from an EMBL/GenBank/DDBJ whole genome shotgun (WGS) entry which is preliminary data.</text>
</comment>
<evidence type="ECO:0000313" key="2">
    <source>
        <dbReference type="Proteomes" id="UP000031030"/>
    </source>
</evidence>
<reference evidence="1 2" key="1">
    <citation type="submission" date="2014-11" db="EMBL/GenBank/DDBJ databases">
        <title>Genome sequence of Microbacterium mangrovi MUSC 115(T).</title>
        <authorList>
            <person name="Lee L.-H."/>
        </authorList>
    </citation>
    <scope>NUCLEOTIDE SEQUENCE [LARGE SCALE GENOMIC DNA]</scope>
    <source>
        <strain evidence="1 2">MUSC 115</strain>
    </source>
</reference>
<name>A0A0B2A1C6_9MICO</name>
<dbReference type="EMBL" id="JTDK01000024">
    <property type="protein sequence ID" value="KHK95351.1"/>
    <property type="molecule type" value="Genomic_DNA"/>
</dbReference>
<dbReference type="Proteomes" id="UP000031030">
    <property type="component" value="Unassembled WGS sequence"/>
</dbReference>
<keyword evidence="2" id="KW-1185">Reference proteome</keyword>
<gene>
    <name evidence="1" type="ORF">LK09_19470</name>
</gene>
<organism evidence="1 2">
    <name type="scientific">Microbacterium mangrovi</name>
    <dbReference type="NCBI Taxonomy" id="1348253"/>
    <lineage>
        <taxon>Bacteria</taxon>
        <taxon>Bacillati</taxon>
        <taxon>Actinomycetota</taxon>
        <taxon>Actinomycetes</taxon>
        <taxon>Micrococcales</taxon>
        <taxon>Microbacteriaceae</taxon>
        <taxon>Microbacterium</taxon>
    </lineage>
</organism>